<dbReference type="EMBL" id="BPVZ01000005">
    <property type="protein sequence ID" value="GKU92295.1"/>
    <property type="molecule type" value="Genomic_DNA"/>
</dbReference>
<accession>A0AAV5HZR6</accession>
<organism evidence="1 2">
    <name type="scientific">Rubroshorea leprosula</name>
    <dbReference type="NCBI Taxonomy" id="152421"/>
    <lineage>
        <taxon>Eukaryota</taxon>
        <taxon>Viridiplantae</taxon>
        <taxon>Streptophyta</taxon>
        <taxon>Embryophyta</taxon>
        <taxon>Tracheophyta</taxon>
        <taxon>Spermatophyta</taxon>
        <taxon>Magnoliopsida</taxon>
        <taxon>eudicotyledons</taxon>
        <taxon>Gunneridae</taxon>
        <taxon>Pentapetalae</taxon>
        <taxon>rosids</taxon>
        <taxon>malvids</taxon>
        <taxon>Malvales</taxon>
        <taxon>Dipterocarpaceae</taxon>
        <taxon>Rubroshorea</taxon>
    </lineage>
</organism>
<evidence type="ECO:0000313" key="1">
    <source>
        <dbReference type="EMBL" id="GKU92295.1"/>
    </source>
</evidence>
<gene>
    <name evidence="1" type="ORF">SLEP1_g6043</name>
</gene>
<reference evidence="1 2" key="1">
    <citation type="journal article" date="2021" name="Commun. Biol.">
        <title>The genome of Shorea leprosula (Dipterocarpaceae) highlights the ecological relevance of drought in aseasonal tropical rainforests.</title>
        <authorList>
            <person name="Ng K.K.S."/>
            <person name="Kobayashi M.J."/>
            <person name="Fawcett J.A."/>
            <person name="Hatakeyama M."/>
            <person name="Paape T."/>
            <person name="Ng C.H."/>
            <person name="Ang C.C."/>
            <person name="Tnah L.H."/>
            <person name="Lee C.T."/>
            <person name="Nishiyama T."/>
            <person name="Sese J."/>
            <person name="O'Brien M.J."/>
            <person name="Copetti D."/>
            <person name="Mohd Noor M.I."/>
            <person name="Ong R.C."/>
            <person name="Putra M."/>
            <person name="Sireger I.Z."/>
            <person name="Indrioko S."/>
            <person name="Kosugi Y."/>
            <person name="Izuno A."/>
            <person name="Isagi Y."/>
            <person name="Lee S.L."/>
            <person name="Shimizu K.K."/>
        </authorList>
    </citation>
    <scope>NUCLEOTIDE SEQUENCE [LARGE SCALE GENOMIC DNA]</scope>
    <source>
        <strain evidence="1">214</strain>
    </source>
</reference>
<proteinExistence type="predicted"/>
<dbReference type="AlphaFoldDB" id="A0AAV5HZR6"/>
<comment type="caution">
    <text evidence="1">The sequence shown here is derived from an EMBL/GenBank/DDBJ whole genome shotgun (WGS) entry which is preliminary data.</text>
</comment>
<name>A0AAV5HZR6_9ROSI</name>
<dbReference type="Proteomes" id="UP001054252">
    <property type="component" value="Unassembled WGS sequence"/>
</dbReference>
<protein>
    <submittedName>
        <fullName evidence="1">Uncharacterized protein</fullName>
    </submittedName>
</protein>
<evidence type="ECO:0000313" key="2">
    <source>
        <dbReference type="Proteomes" id="UP001054252"/>
    </source>
</evidence>
<keyword evidence="2" id="KW-1185">Reference proteome</keyword>
<sequence length="58" mass="6693">MGILERKGPGVKNLGEHKHLTLHFSKISNLDVSKRTPLYIWNSLNPTSLFLFMLKKKD</sequence>